<proteinExistence type="predicted"/>
<reference evidence="1 2" key="1">
    <citation type="submission" date="2024-10" db="EMBL/GenBank/DDBJ databases">
        <authorList>
            <person name="Ratan Roy A."/>
            <person name="Morales Sandoval P.H."/>
            <person name="De Los Santos Villalobos S."/>
            <person name="Chakraborty S."/>
            <person name="Mukherjee J."/>
        </authorList>
    </citation>
    <scope>NUCLEOTIDE SEQUENCE [LARGE SCALE GENOMIC DNA]</scope>
    <source>
        <strain evidence="1 2">S1</strain>
    </source>
</reference>
<accession>A0ABW6IC95</accession>
<organism evidence="1 2">
    <name type="scientific">Almyronema epifaneia S1</name>
    <dbReference type="NCBI Taxonomy" id="2991925"/>
    <lineage>
        <taxon>Bacteria</taxon>
        <taxon>Bacillati</taxon>
        <taxon>Cyanobacteriota</taxon>
        <taxon>Cyanophyceae</taxon>
        <taxon>Nodosilineales</taxon>
        <taxon>Nodosilineaceae</taxon>
        <taxon>Almyronema</taxon>
        <taxon>Almyronema epifaneia</taxon>
    </lineage>
</organism>
<gene>
    <name evidence="1" type="ORF">ACFVKH_05785</name>
</gene>
<dbReference type="EMBL" id="JBHZOL010000032">
    <property type="protein sequence ID" value="MFE4105778.1"/>
    <property type="molecule type" value="Genomic_DNA"/>
</dbReference>
<protein>
    <submittedName>
        <fullName evidence="1">Uncharacterized protein</fullName>
    </submittedName>
</protein>
<evidence type="ECO:0000313" key="2">
    <source>
        <dbReference type="Proteomes" id="UP001600165"/>
    </source>
</evidence>
<keyword evidence="2" id="KW-1185">Reference proteome</keyword>
<name>A0ABW6IC95_9CYAN</name>
<evidence type="ECO:0000313" key="1">
    <source>
        <dbReference type="EMBL" id="MFE4105778.1"/>
    </source>
</evidence>
<comment type="caution">
    <text evidence="1">The sequence shown here is derived from an EMBL/GenBank/DDBJ whole genome shotgun (WGS) entry which is preliminary data.</text>
</comment>
<dbReference type="Proteomes" id="UP001600165">
    <property type="component" value="Unassembled WGS sequence"/>
</dbReference>
<sequence>MQVKSVQGLYVFKFSDDQQERLETLNEKQRAANLTLEEAVKRVGIFELD</sequence>